<dbReference type="PROSITE" id="PS51755">
    <property type="entry name" value="OMPR_PHOB"/>
    <property type="match status" value="1"/>
</dbReference>
<comment type="similarity">
    <text evidence="1">Belongs to the AfsR/DnrI/RedD regulatory family.</text>
</comment>
<dbReference type="SUPFAM" id="SSF52540">
    <property type="entry name" value="P-loop containing nucleoside triphosphate hydrolases"/>
    <property type="match status" value="1"/>
</dbReference>
<dbReference type="PANTHER" id="PTHR35807:SF1">
    <property type="entry name" value="TRANSCRIPTIONAL REGULATOR REDD"/>
    <property type="match status" value="1"/>
</dbReference>
<evidence type="ECO:0000256" key="1">
    <source>
        <dbReference type="ARBA" id="ARBA00005820"/>
    </source>
</evidence>
<sequence length="1065" mass="117951">MGESVAVSVALRFRVLGPLAVSYEDRQVELGPARQRAVLAALLLAPGQVMTPEQLTEAVWPGNPPAEAMANLHSYVSNLRRRLEPNRPPRGRNRILRREPMGYLLAVEPDQVDAHRFEQLLGEGRRLLLDGHHREAGRTLQECMALWRGTPYVDVRDCHQASQEAVRLEELRLLAVETRWEAELSQGRDASTVAAELAALRTKYPIRERLSWLLMQALCRTGRQADALKVYDSTRRALAEELGVDPGPELQKLFNAILRGDYAAPASTPPSPVVLTAEPRPVPSAVGAGDEPVERPPTARYPLLERESELDLLTRWGEAALAGRGRVVLVRGTAGLGKTRLVQEWESKATAGGLPTFWGRCQEAVGTPFWPWVQVLRQLVRARRDELDALPEDVRSALARILPEMGLPDPGAVPQPRRVTDNRNPLDQYEAVYHLLHELASRHPFAIVLEGVHAADPHSRDLLDGLTALAHTMPLIIVVTERVPETGAQIEGRTPGTSCVRDTDADVLNLRPLSPEAVHTLVSSVAGVSVAEALGDPIYIATCGNPFQVSQLLAFLDETREPRLVTPSRVLTRLTAGVRDLLRHWLQRLDDDTRNLLKACAVAREDLDVALLDEVTQLGDETLQHLDLAIDCGLLREDPTERGRYRFAHALIQKGIDADLNGLERATLHARVGHVLANRGPGVADDVERVANHFWAARALVDGVEVLRHTERAAEHAAQRRAREDAQRWLRRSIEIARRLPPSDELMRRQVELFTALGQIAVTAWGFSANEAEKEFGTALDICEQRELVPPPVVLWGLCFVYFMSGRLSGVTEMVQRMLEQARATGDPAALLGASYGQGVLACLRGELDVAVGELSWAVGLADRLYGGRSQSENVSRWSDWRISCRAFEALCRWLLGEHDAASRLRIEIVAMPPVDAFSPAARLGALYFDAMLASFDGDVGQALVSGTNGLARAAEQELWCWHSMIRGPYGWALARTGEVAVGLSHLRGSIEDLQKQQTIAYLPLHLLYLADIQEWLGDERAARASAVQALTMVDYHGLNIYLHPRHPFRTLWERLSSAELAKLR</sequence>
<dbReference type="InterPro" id="IPR041664">
    <property type="entry name" value="AAA_16"/>
</dbReference>
<keyword evidence="4" id="KW-0804">Transcription</keyword>
<dbReference type="SUPFAM" id="SSF48452">
    <property type="entry name" value="TPR-like"/>
    <property type="match status" value="1"/>
</dbReference>
<dbReference type="SMART" id="SM00862">
    <property type="entry name" value="Trans_reg_C"/>
    <property type="match status" value="1"/>
</dbReference>
<feature type="domain" description="OmpR/PhoB-type" evidence="6">
    <location>
        <begin position="3"/>
        <end position="107"/>
    </location>
</feature>
<dbReference type="Pfam" id="PF00486">
    <property type="entry name" value="Trans_reg_C"/>
    <property type="match status" value="1"/>
</dbReference>
<evidence type="ECO:0000256" key="5">
    <source>
        <dbReference type="PROSITE-ProRule" id="PRU01091"/>
    </source>
</evidence>
<dbReference type="GO" id="GO:0000160">
    <property type="term" value="P:phosphorelay signal transduction system"/>
    <property type="evidence" value="ECO:0007669"/>
    <property type="project" value="InterPro"/>
</dbReference>
<dbReference type="AlphaFoldDB" id="A0A8J3CK63"/>
<dbReference type="InterPro" id="IPR016032">
    <property type="entry name" value="Sig_transdc_resp-reg_C-effctor"/>
</dbReference>
<dbReference type="InterPro" id="IPR027417">
    <property type="entry name" value="P-loop_NTPase"/>
</dbReference>
<dbReference type="Gene3D" id="1.10.10.10">
    <property type="entry name" value="Winged helix-like DNA-binding domain superfamily/Winged helix DNA-binding domain"/>
    <property type="match status" value="1"/>
</dbReference>
<dbReference type="GO" id="GO:0003677">
    <property type="term" value="F:DNA binding"/>
    <property type="evidence" value="ECO:0007669"/>
    <property type="project" value="UniProtKB-UniRule"/>
</dbReference>
<feature type="DNA-binding region" description="OmpR/PhoB-type" evidence="5">
    <location>
        <begin position="3"/>
        <end position="107"/>
    </location>
</feature>
<dbReference type="GO" id="GO:0006355">
    <property type="term" value="P:regulation of DNA-templated transcription"/>
    <property type="evidence" value="ECO:0007669"/>
    <property type="project" value="InterPro"/>
</dbReference>
<evidence type="ECO:0000313" key="8">
    <source>
        <dbReference type="Proteomes" id="UP000637578"/>
    </source>
</evidence>
<dbReference type="InterPro" id="IPR001867">
    <property type="entry name" value="OmpR/PhoB-type_DNA-bd"/>
</dbReference>
<gene>
    <name evidence="7" type="ORF">GCM10012275_59050</name>
</gene>
<evidence type="ECO:0000313" key="7">
    <source>
        <dbReference type="EMBL" id="GGM80576.1"/>
    </source>
</evidence>
<protein>
    <recommendedName>
        <fullName evidence="6">OmpR/PhoB-type domain-containing protein</fullName>
    </recommendedName>
</protein>
<dbReference type="InterPro" id="IPR051677">
    <property type="entry name" value="AfsR-DnrI-RedD_regulator"/>
</dbReference>
<proteinExistence type="inferred from homology"/>
<dbReference type="InterPro" id="IPR036388">
    <property type="entry name" value="WH-like_DNA-bd_sf"/>
</dbReference>
<dbReference type="SUPFAM" id="SSF46894">
    <property type="entry name" value="C-terminal effector domain of the bipartite response regulators"/>
    <property type="match status" value="1"/>
</dbReference>
<reference evidence="7" key="1">
    <citation type="journal article" date="2014" name="Int. J. Syst. Evol. Microbiol.">
        <title>Complete genome sequence of Corynebacterium casei LMG S-19264T (=DSM 44701T), isolated from a smear-ripened cheese.</title>
        <authorList>
            <consortium name="US DOE Joint Genome Institute (JGI-PGF)"/>
            <person name="Walter F."/>
            <person name="Albersmeier A."/>
            <person name="Kalinowski J."/>
            <person name="Ruckert C."/>
        </authorList>
    </citation>
    <scope>NUCLEOTIDE SEQUENCE</scope>
    <source>
        <strain evidence="7">CGMCC 4.5737</strain>
    </source>
</reference>
<comment type="caution">
    <text evidence="7">The sequence shown here is derived from an EMBL/GenBank/DDBJ whole genome shotgun (WGS) entry which is preliminary data.</text>
</comment>
<name>A0A8J3CK63_9PSEU</name>
<dbReference type="InterPro" id="IPR011990">
    <property type="entry name" value="TPR-like_helical_dom_sf"/>
</dbReference>
<reference evidence="7" key="2">
    <citation type="submission" date="2020-09" db="EMBL/GenBank/DDBJ databases">
        <authorList>
            <person name="Sun Q."/>
            <person name="Zhou Y."/>
        </authorList>
    </citation>
    <scope>NUCLEOTIDE SEQUENCE</scope>
    <source>
        <strain evidence="7">CGMCC 4.5737</strain>
    </source>
</reference>
<dbReference type="EMBL" id="BMMK01000048">
    <property type="protein sequence ID" value="GGM80576.1"/>
    <property type="molecule type" value="Genomic_DNA"/>
</dbReference>
<evidence type="ECO:0000259" key="6">
    <source>
        <dbReference type="PROSITE" id="PS51755"/>
    </source>
</evidence>
<dbReference type="Pfam" id="PF13191">
    <property type="entry name" value="AAA_16"/>
    <property type="match status" value="1"/>
</dbReference>
<dbReference type="Proteomes" id="UP000637578">
    <property type="component" value="Unassembled WGS sequence"/>
</dbReference>
<dbReference type="Gene3D" id="1.25.40.10">
    <property type="entry name" value="Tetratricopeptide repeat domain"/>
    <property type="match status" value="1"/>
</dbReference>
<keyword evidence="8" id="KW-1185">Reference proteome</keyword>
<evidence type="ECO:0000256" key="3">
    <source>
        <dbReference type="ARBA" id="ARBA00023125"/>
    </source>
</evidence>
<dbReference type="CDD" id="cd15831">
    <property type="entry name" value="BTAD"/>
    <property type="match status" value="1"/>
</dbReference>
<evidence type="ECO:0000256" key="4">
    <source>
        <dbReference type="ARBA" id="ARBA00023163"/>
    </source>
</evidence>
<keyword evidence="3 5" id="KW-0238">DNA-binding</keyword>
<accession>A0A8J3CK63</accession>
<dbReference type="SMART" id="SM01043">
    <property type="entry name" value="BTAD"/>
    <property type="match status" value="1"/>
</dbReference>
<dbReference type="InterPro" id="IPR005158">
    <property type="entry name" value="BTAD"/>
</dbReference>
<dbReference type="Pfam" id="PF03704">
    <property type="entry name" value="BTAD"/>
    <property type="match status" value="1"/>
</dbReference>
<evidence type="ECO:0000256" key="2">
    <source>
        <dbReference type="ARBA" id="ARBA00023015"/>
    </source>
</evidence>
<dbReference type="PANTHER" id="PTHR35807">
    <property type="entry name" value="TRANSCRIPTIONAL REGULATOR REDD-RELATED"/>
    <property type="match status" value="1"/>
</dbReference>
<organism evidence="7 8">
    <name type="scientific">Longimycelium tulufanense</name>
    <dbReference type="NCBI Taxonomy" id="907463"/>
    <lineage>
        <taxon>Bacteria</taxon>
        <taxon>Bacillati</taxon>
        <taxon>Actinomycetota</taxon>
        <taxon>Actinomycetes</taxon>
        <taxon>Pseudonocardiales</taxon>
        <taxon>Pseudonocardiaceae</taxon>
        <taxon>Longimycelium</taxon>
    </lineage>
</organism>
<keyword evidence="2" id="KW-0805">Transcription regulation</keyword>